<dbReference type="AlphaFoldDB" id="A0A5E4QFU6"/>
<reference evidence="1 2" key="1">
    <citation type="submission" date="2017-07" db="EMBL/GenBank/DDBJ databases">
        <authorList>
            <person name="Talla V."/>
            <person name="Backstrom N."/>
        </authorList>
    </citation>
    <scope>NUCLEOTIDE SEQUENCE [LARGE SCALE GENOMIC DNA]</scope>
</reference>
<evidence type="ECO:0000313" key="1">
    <source>
        <dbReference type="EMBL" id="VVC96154.1"/>
    </source>
</evidence>
<organism evidence="1 2">
    <name type="scientific">Leptidea sinapis</name>
    <dbReference type="NCBI Taxonomy" id="189913"/>
    <lineage>
        <taxon>Eukaryota</taxon>
        <taxon>Metazoa</taxon>
        <taxon>Ecdysozoa</taxon>
        <taxon>Arthropoda</taxon>
        <taxon>Hexapoda</taxon>
        <taxon>Insecta</taxon>
        <taxon>Pterygota</taxon>
        <taxon>Neoptera</taxon>
        <taxon>Endopterygota</taxon>
        <taxon>Lepidoptera</taxon>
        <taxon>Glossata</taxon>
        <taxon>Ditrysia</taxon>
        <taxon>Papilionoidea</taxon>
        <taxon>Pieridae</taxon>
        <taxon>Dismorphiinae</taxon>
        <taxon>Leptidea</taxon>
    </lineage>
</organism>
<evidence type="ECO:0000313" key="2">
    <source>
        <dbReference type="Proteomes" id="UP000324832"/>
    </source>
</evidence>
<dbReference type="Proteomes" id="UP000324832">
    <property type="component" value="Unassembled WGS sequence"/>
</dbReference>
<gene>
    <name evidence="1" type="ORF">LSINAPIS_LOCUS7711</name>
</gene>
<keyword evidence="2" id="KW-1185">Reference proteome</keyword>
<sequence length="108" mass="11666">MTRGGVYVRRADCGLLARAVASGAHSGADRLNRDRLTTRNSRLKYLDFLNITLNSPSTRPPNVVGVGDAERAKLCTGEASGEGNDVLLLPCSYFNLLYDFASSEESNV</sequence>
<protein>
    <submittedName>
        <fullName evidence="1">Uncharacterized protein</fullName>
    </submittedName>
</protein>
<name>A0A5E4QFU6_9NEOP</name>
<proteinExistence type="predicted"/>
<dbReference type="EMBL" id="FZQP02002582">
    <property type="protein sequence ID" value="VVC96154.1"/>
    <property type="molecule type" value="Genomic_DNA"/>
</dbReference>
<accession>A0A5E4QFU6</accession>